<proteinExistence type="predicted"/>
<keyword evidence="2" id="KW-0808">Transferase</keyword>
<evidence type="ECO:0000313" key="4">
    <source>
        <dbReference type="EMBL" id="ACB39814.1"/>
    </source>
</evidence>
<dbReference type="InterPro" id="IPR029057">
    <property type="entry name" value="PRTase-like"/>
</dbReference>
<dbReference type="KEGG" id="tne:Tneu_0877"/>
<dbReference type="CDD" id="cd06223">
    <property type="entry name" value="PRTases_typeI"/>
    <property type="match status" value="1"/>
</dbReference>
<dbReference type="PANTHER" id="PTHR43363:SF3">
    <property type="entry name" value="XANTHINE-GUANINE PHOSPHORIBOSYLTRANSFERASE"/>
    <property type="match status" value="1"/>
</dbReference>
<dbReference type="Pfam" id="PF00156">
    <property type="entry name" value="Pribosyltran"/>
    <property type="match status" value="1"/>
</dbReference>
<dbReference type="STRING" id="444157.Tneu_0877"/>
<dbReference type="SUPFAM" id="SSF53271">
    <property type="entry name" value="PRTase-like"/>
    <property type="match status" value="1"/>
</dbReference>
<dbReference type="GO" id="GO:0016757">
    <property type="term" value="F:glycosyltransferase activity"/>
    <property type="evidence" value="ECO:0007669"/>
    <property type="project" value="UniProtKB-KW"/>
</dbReference>
<accession>B1YDF1</accession>
<evidence type="ECO:0000259" key="3">
    <source>
        <dbReference type="Pfam" id="PF00156"/>
    </source>
</evidence>
<feature type="domain" description="Phosphoribosyltransferase" evidence="3">
    <location>
        <begin position="49"/>
        <end position="180"/>
    </location>
</feature>
<dbReference type="eggNOG" id="arCOG00040">
    <property type="taxonomic scope" value="Archaea"/>
</dbReference>
<evidence type="ECO:0000256" key="1">
    <source>
        <dbReference type="ARBA" id="ARBA00022676"/>
    </source>
</evidence>
<name>B1YDF1_PYRNV</name>
<organism evidence="4 5">
    <name type="scientific">Pyrobaculum neutrophilum (strain DSM 2338 / JCM 9278 / NBRC 100436 / V24Sta)</name>
    <name type="common">Thermoproteus neutrophilus</name>
    <dbReference type="NCBI Taxonomy" id="444157"/>
    <lineage>
        <taxon>Archaea</taxon>
        <taxon>Thermoproteota</taxon>
        <taxon>Thermoprotei</taxon>
        <taxon>Thermoproteales</taxon>
        <taxon>Thermoproteaceae</taxon>
        <taxon>Pyrobaculum</taxon>
    </lineage>
</organism>
<dbReference type="AlphaFoldDB" id="B1YDF1"/>
<dbReference type="PANTHER" id="PTHR43363">
    <property type="entry name" value="HYPOXANTHINE PHOSPHORIBOSYLTRANSFERASE"/>
    <property type="match status" value="1"/>
</dbReference>
<sequence>MWREPAQQWRALTSPPGVVFLYPSPPVAMLVEVGGVKVRFVSWAEGIALSEALAKKVEESGYKPEVIVAISRGGLVPARVISDVLGVDDIVTVGVKYWGLAQRRAERPLLYHGIEPGVVRGRRTLVVDEVADTGHTLAVVKSLLDLIGAAEVKTAVVHLKTTSRFVPDYYAERIEEWVWISYPWSRYEDLREFRKRGYDVWRYMERIC</sequence>
<keyword evidence="5" id="KW-1185">Reference proteome</keyword>
<keyword evidence="1 4" id="KW-0328">Glycosyltransferase</keyword>
<reference evidence="4" key="1">
    <citation type="submission" date="2008-03" db="EMBL/GenBank/DDBJ databases">
        <title>Complete sequence of Thermoproteus neutrophilus V24Sta.</title>
        <authorList>
            <consortium name="US DOE Joint Genome Institute"/>
            <person name="Copeland A."/>
            <person name="Lucas S."/>
            <person name="Lapidus A."/>
            <person name="Glavina del Rio T."/>
            <person name="Dalin E."/>
            <person name="Tice H."/>
            <person name="Bruce D."/>
            <person name="Goodwin L."/>
            <person name="Pitluck S."/>
            <person name="Sims D."/>
            <person name="Brettin T."/>
            <person name="Detter J.C."/>
            <person name="Han C."/>
            <person name="Kuske C.R."/>
            <person name="Schmutz J."/>
            <person name="Larimer F."/>
            <person name="Land M."/>
            <person name="Hauser L."/>
            <person name="Kyrpides N."/>
            <person name="Mikhailova N."/>
            <person name="Biddle J.F."/>
            <person name="Zhang Z."/>
            <person name="Fitz-Gibbon S.T."/>
            <person name="Lowe T.M."/>
            <person name="Saltikov C."/>
            <person name="House C.H."/>
            <person name="Richardson P."/>
        </authorList>
    </citation>
    <scope>NUCLEOTIDE SEQUENCE [LARGE SCALE GENOMIC DNA]</scope>
    <source>
        <strain evidence="4">V24Sta</strain>
    </source>
</reference>
<evidence type="ECO:0000313" key="5">
    <source>
        <dbReference type="Proteomes" id="UP000001694"/>
    </source>
</evidence>
<protein>
    <submittedName>
        <fullName evidence="4">Phosphoribosyltransferase</fullName>
    </submittedName>
</protein>
<evidence type="ECO:0000256" key="2">
    <source>
        <dbReference type="ARBA" id="ARBA00022679"/>
    </source>
</evidence>
<dbReference type="HOGENOM" id="CLU_080904_0_1_2"/>
<dbReference type="InterPro" id="IPR000836">
    <property type="entry name" value="PRTase_dom"/>
</dbReference>
<dbReference type="Proteomes" id="UP000001694">
    <property type="component" value="Chromosome"/>
</dbReference>
<dbReference type="EMBL" id="CP001014">
    <property type="protein sequence ID" value="ACB39814.1"/>
    <property type="molecule type" value="Genomic_DNA"/>
</dbReference>
<gene>
    <name evidence="4" type="ordered locus">Tneu_0877</name>
</gene>
<dbReference type="Gene3D" id="3.40.50.2020">
    <property type="match status" value="1"/>
</dbReference>